<dbReference type="WBParaSite" id="SMUV_0001053401-mRNA-1">
    <property type="protein sequence ID" value="SMUV_0001053401-mRNA-1"/>
    <property type="gene ID" value="SMUV_0001053401"/>
</dbReference>
<keyword evidence="3" id="KW-1185">Reference proteome</keyword>
<evidence type="ECO:0000313" key="3">
    <source>
        <dbReference type="Proteomes" id="UP000046393"/>
    </source>
</evidence>
<dbReference type="GO" id="GO:0005737">
    <property type="term" value="C:cytoplasm"/>
    <property type="evidence" value="ECO:0007669"/>
    <property type="project" value="TreeGrafter"/>
</dbReference>
<dbReference type="PANTHER" id="PTHR11188:SF51">
    <property type="entry name" value="ARRESTIN DOMAIN-CONTAINING PROTEIN 15"/>
    <property type="match status" value="1"/>
</dbReference>
<sequence length="323" mass="36402">MATVAINVVLRQTCLMAGDELYAKILLDTAELSTFVQEFYADVDGIARTGWINIHTDKIFETGKQYLSAHIPLLASGTCLREGRHQFPINVVIPDYAPSSYESQFGSVRYTIKVILKTKSEQSSITEVFPFLVVARSFLDDLPAKMLRQLDFNDQVDFTCCTFPFGRVFVRIVMPRTAFAIGEEFRCSIFVRNAMRKTLKECCVSVIMKTQFEAMSRYERLNEKKLLEQIIESVNLGKAKRKSQTAFEDQLLKIPETIPPTQHHNKDSVEPNIIALSYVLKFTALPGIEMELPIVLTARTQHVASGNGFFAGTNCVSEDAAYL</sequence>
<dbReference type="InterPro" id="IPR014756">
    <property type="entry name" value="Ig_E-set"/>
</dbReference>
<dbReference type="Proteomes" id="UP000046393">
    <property type="component" value="Unplaced"/>
</dbReference>
<dbReference type="Gene3D" id="2.60.40.640">
    <property type="match status" value="2"/>
</dbReference>
<dbReference type="Pfam" id="PF00339">
    <property type="entry name" value="Arrestin_N"/>
    <property type="match status" value="1"/>
</dbReference>
<comment type="similarity">
    <text evidence="1">Belongs to the arrestin family.</text>
</comment>
<evidence type="ECO:0000313" key="4">
    <source>
        <dbReference type="WBParaSite" id="SMUV_0001053401-mRNA-1"/>
    </source>
</evidence>
<dbReference type="PANTHER" id="PTHR11188">
    <property type="entry name" value="ARRESTIN DOMAIN CONTAINING PROTEIN"/>
    <property type="match status" value="1"/>
</dbReference>
<proteinExistence type="inferred from homology"/>
<dbReference type="AlphaFoldDB" id="A0A0N5AZV4"/>
<dbReference type="SMART" id="SM01017">
    <property type="entry name" value="Arrestin_C"/>
    <property type="match status" value="1"/>
</dbReference>
<dbReference type="GO" id="GO:0015031">
    <property type="term" value="P:protein transport"/>
    <property type="evidence" value="ECO:0007669"/>
    <property type="project" value="TreeGrafter"/>
</dbReference>
<dbReference type="InterPro" id="IPR050357">
    <property type="entry name" value="Arrestin_domain-protein"/>
</dbReference>
<protein>
    <submittedName>
        <fullName evidence="4">Arrestin_C domain-containing protein</fullName>
    </submittedName>
</protein>
<name>A0A0N5AZV4_9BILA</name>
<dbReference type="InterPro" id="IPR011021">
    <property type="entry name" value="Arrestin-like_N"/>
</dbReference>
<organism evidence="3 4">
    <name type="scientific">Syphacia muris</name>
    <dbReference type="NCBI Taxonomy" id="451379"/>
    <lineage>
        <taxon>Eukaryota</taxon>
        <taxon>Metazoa</taxon>
        <taxon>Ecdysozoa</taxon>
        <taxon>Nematoda</taxon>
        <taxon>Chromadorea</taxon>
        <taxon>Rhabditida</taxon>
        <taxon>Spirurina</taxon>
        <taxon>Oxyuridomorpha</taxon>
        <taxon>Oxyuroidea</taxon>
        <taxon>Oxyuridae</taxon>
        <taxon>Syphacia</taxon>
    </lineage>
</organism>
<dbReference type="SUPFAM" id="SSF81296">
    <property type="entry name" value="E set domains"/>
    <property type="match status" value="2"/>
</dbReference>
<dbReference type="Pfam" id="PF02752">
    <property type="entry name" value="Arrestin_C"/>
    <property type="match status" value="1"/>
</dbReference>
<evidence type="ECO:0000259" key="2">
    <source>
        <dbReference type="SMART" id="SM01017"/>
    </source>
</evidence>
<dbReference type="InterPro" id="IPR014752">
    <property type="entry name" value="Arrestin-like_C"/>
</dbReference>
<dbReference type="STRING" id="451379.A0A0N5AZV4"/>
<reference evidence="4" key="1">
    <citation type="submission" date="2017-02" db="UniProtKB">
        <authorList>
            <consortium name="WormBaseParasite"/>
        </authorList>
    </citation>
    <scope>IDENTIFICATION</scope>
</reference>
<feature type="domain" description="Arrestin C-terminal-like" evidence="2">
    <location>
        <begin position="164"/>
        <end position="305"/>
    </location>
</feature>
<evidence type="ECO:0000256" key="1">
    <source>
        <dbReference type="ARBA" id="ARBA00005298"/>
    </source>
</evidence>
<accession>A0A0N5AZV4</accession>
<dbReference type="InterPro" id="IPR011022">
    <property type="entry name" value="Arrestin_C-like"/>
</dbReference>